<dbReference type="Gene3D" id="1.20.5.1200">
    <property type="entry name" value="Alpha-tocopherol transfer"/>
    <property type="match status" value="1"/>
</dbReference>
<proteinExistence type="predicted"/>
<reference evidence="2" key="1">
    <citation type="submission" date="2020-11" db="EMBL/GenBank/DDBJ databases">
        <authorList>
            <person name="Tran Van P."/>
        </authorList>
    </citation>
    <scope>NUCLEOTIDE SEQUENCE</scope>
</reference>
<accession>A0A7R9FBY1</accession>
<sequence length="256" mass="29900">MIWRVWIIRKMSLERTKQTLDMYYTVRNLIPEFFRNRDPVILQKQQVFERVQTIPTPVLLEDYTQLLITRIFNTEEGNFDMNQFVKVLMMVSDLLLRSSCSLGIHLVMDFKNVTMGVIRQVTPSVLKKLQVVITKAYPVRLRSLHLVNAPVYVDKLVTVLKMVLLPKLFKRIIVHTSGLGSLHDHIHPKYLPLEYGGELGPVQDIWDSWTKDLISKRDWFLEQENISSDEEKRPGKPLDQSELFGMEGSFKKLSVD</sequence>
<feature type="domain" description="CRAL-TRIO" evidence="1">
    <location>
        <begin position="57"/>
        <end position="203"/>
    </location>
</feature>
<evidence type="ECO:0000313" key="2">
    <source>
        <dbReference type="EMBL" id="CAD7449743.1"/>
    </source>
</evidence>
<protein>
    <recommendedName>
        <fullName evidence="1">CRAL-TRIO domain-containing protein</fullName>
    </recommendedName>
</protein>
<gene>
    <name evidence="2" type="ORF">TBIB3V08_LOCUS12016</name>
</gene>
<dbReference type="PRINTS" id="PR00180">
    <property type="entry name" value="CRETINALDHBP"/>
</dbReference>
<dbReference type="Gene3D" id="3.40.525.10">
    <property type="entry name" value="CRAL-TRIO lipid binding domain"/>
    <property type="match status" value="1"/>
</dbReference>
<dbReference type="EMBL" id="OD572397">
    <property type="protein sequence ID" value="CAD7449743.1"/>
    <property type="molecule type" value="Genomic_DNA"/>
</dbReference>
<name>A0A7R9FBY1_9NEOP</name>
<dbReference type="SUPFAM" id="SSF52087">
    <property type="entry name" value="CRAL/TRIO domain"/>
    <property type="match status" value="1"/>
</dbReference>
<dbReference type="GO" id="GO:0016020">
    <property type="term" value="C:membrane"/>
    <property type="evidence" value="ECO:0007669"/>
    <property type="project" value="TreeGrafter"/>
</dbReference>
<dbReference type="GO" id="GO:1902936">
    <property type="term" value="F:phosphatidylinositol bisphosphate binding"/>
    <property type="evidence" value="ECO:0007669"/>
    <property type="project" value="TreeGrafter"/>
</dbReference>
<dbReference type="PANTHER" id="PTHR10174">
    <property type="entry name" value="ALPHA-TOCOPHEROL TRANSFER PROTEIN-RELATED"/>
    <property type="match status" value="1"/>
</dbReference>
<dbReference type="InterPro" id="IPR001251">
    <property type="entry name" value="CRAL-TRIO_dom"/>
</dbReference>
<dbReference type="AlphaFoldDB" id="A0A7R9FBY1"/>
<dbReference type="CDD" id="cd00170">
    <property type="entry name" value="SEC14"/>
    <property type="match status" value="1"/>
</dbReference>
<dbReference type="Pfam" id="PF00650">
    <property type="entry name" value="CRAL_TRIO"/>
    <property type="match status" value="1"/>
</dbReference>
<dbReference type="InterPro" id="IPR036865">
    <property type="entry name" value="CRAL-TRIO_dom_sf"/>
</dbReference>
<dbReference type="PANTHER" id="PTHR10174:SF224">
    <property type="entry name" value="RETINOL-BINDING PROTEIN PINTA"/>
    <property type="match status" value="1"/>
</dbReference>
<organism evidence="2">
    <name type="scientific">Timema bartmani</name>
    <dbReference type="NCBI Taxonomy" id="61472"/>
    <lineage>
        <taxon>Eukaryota</taxon>
        <taxon>Metazoa</taxon>
        <taxon>Ecdysozoa</taxon>
        <taxon>Arthropoda</taxon>
        <taxon>Hexapoda</taxon>
        <taxon>Insecta</taxon>
        <taxon>Pterygota</taxon>
        <taxon>Neoptera</taxon>
        <taxon>Polyneoptera</taxon>
        <taxon>Phasmatodea</taxon>
        <taxon>Timematodea</taxon>
        <taxon>Timematoidea</taxon>
        <taxon>Timematidae</taxon>
        <taxon>Timema</taxon>
    </lineage>
</organism>
<dbReference type="PROSITE" id="PS50191">
    <property type="entry name" value="CRAL_TRIO"/>
    <property type="match status" value="1"/>
</dbReference>
<evidence type="ECO:0000259" key="1">
    <source>
        <dbReference type="PROSITE" id="PS50191"/>
    </source>
</evidence>
<dbReference type="SMART" id="SM00516">
    <property type="entry name" value="SEC14"/>
    <property type="match status" value="1"/>
</dbReference>